<keyword evidence="2" id="KW-1185">Reference proteome</keyword>
<reference evidence="2" key="1">
    <citation type="journal article" date="2022" name="Mol. Ecol. Resour.">
        <title>The genomes of chicory, endive, great burdock and yacon provide insights into Asteraceae palaeo-polyploidization history and plant inulin production.</title>
        <authorList>
            <person name="Fan W."/>
            <person name="Wang S."/>
            <person name="Wang H."/>
            <person name="Wang A."/>
            <person name="Jiang F."/>
            <person name="Liu H."/>
            <person name="Zhao H."/>
            <person name="Xu D."/>
            <person name="Zhang Y."/>
        </authorList>
    </citation>
    <scope>NUCLEOTIDE SEQUENCE [LARGE SCALE GENOMIC DNA]</scope>
    <source>
        <strain evidence="2">cv. Punajuju</strain>
    </source>
</reference>
<dbReference type="EMBL" id="CM042015">
    <property type="protein sequence ID" value="KAI3710262.1"/>
    <property type="molecule type" value="Genomic_DNA"/>
</dbReference>
<proteinExistence type="predicted"/>
<accession>A0ACB9AK74</accession>
<reference evidence="1 2" key="2">
    <citation type="journal article" date="2022" name="Mol. Ecol. Resour.">
        <title>The genomes of chicory, endive, great burdock and yacon provide insights into Asteraceae paleo-polyploidization history and plant inulin production.</title>
        <authorList>
            <person name="Fan W."/>
            <person name="Wang S."/>
            <person name="Wang H."/>
            <person name="Wang A."/>
            <person name="Jiang F."/>
            <person name="Liu H."/>
            <person name="Zhao H."/>
            <person name="Xu D."/>
            <person name="Zhang Y."/>
        </authorList>
    </citation>
    <scope>NUCLEOTIDE SEQUENCE [LARGE SCALE GENOMIC DNA]</scope>
    <source>
        <strain evidence="2">cv. Punajuju</strain>
        <tissue evidence="1">Leaves</tissue>
    </source>
</reference>
<dbReference type="Proteomes" id="UP001055811">
    <property type="component" value="Linkage Group LG07"/>
</dbReference>
<name>A0ACB9AK74_CICIN</name>
<organism evidence="1 2">
    <name type="scientific">Cichorium intybus</name>
    <name type="common">Chicory</name>
    <dbReference type="NCBI Taxonomy" id="13427"/>
    <lineage>
        <taxon>Eukaryota</taxon>
        <taxon>Viridiplantae</taxon>
        <taxon>Streptophyta</taxon>
        <taxon>Embryophyta</taxon>
        <taxon>Tracheophyta</taxon>
        <taxon>Spermatophyta</taxon>
        <taxon>Magnoliopsida</taxon>
        <taxon>eudicotyledons</taxon>
        <taxon>Gunneridae</taxon>
        <taxon>Pentapetalae</taxon>
        <taxon>asterids</taxon>
        <taxon>campanulids</taxon>
        <taxon>Asterales</taxon>
        <taxon>Asteraceae</taxon>
        <taxon>Cichorioideae</taxon>
        <taxon>Cichorieae</taxon>
        <taxon>Cichoriinae</taxon>
        <taxon>Cichorium</taxon>
    </lineage>
</organism>
<sequence length="80" mass="9414">MRILIQNQERKCTRQVAIPDRDLFCILGVRRFLLKSALFLERENPLSIRIEREAYIDLEREYEDLASPNLGFNGDTILFG</sequence>
<evidence type="ECO:0000313" key="1">
    <source>
        <dbReference type="EMBL" id="KAI3710262.1"/>
    </source>
</evidence>
<gene>
    <name evidence="1" type="ORF">L2E82_40040</name>
</gene>
<evidence type="ECO:0000313" key="2">
    <source>
        <dbReference type="Proteomes" id="UP001055811"/>
    </source>
</evidence>
<comment type="caution">
    <text evidence="1">The sequence shown here is derived from an EMBL/GenBank/DDBJ whole genome shotgun (WGS) entry which is preliminary data.</text>
</comment>
<protein>
    <submittedName>
        <fullName evidence="1">Uncharacterized protein</fullName>
    </submittedName>
</protein>